<proteinExistence type="predicted"/>
<keyword evidence="1" id="KW-0472">Membrane</keyword>
<gene>
    <name evidence="2" type="ORF">RNA01_04220</name>
</gene>
<accession>A0A512HDQ7</accession>
<reference evidence="2 3" key="1">
    <citation type="submission" date="2019-07" db="EMBL/GenBank/DDBJ databases">
        <title>Whole genome shotgun sequence of Rhizobium naphthalenivorans NBRC 107585.</title>
        <authorList>
            <person name="Hosoyama A."/>
            <person name="Uohara A."/>
            <person name="Ohji S."/>
            <person name="Ichikawa N."/>
        </authorList>
    </citation>
    <scope>NUCLEOTIDE SEQUENCE [LARGE SCALE GENOMIC DNA]</scope>
    <source>
        <strain evidence="2 3">NBRC 107585</strain>
    </source>
</reference>
<dbReference type="RefSeq" id="WP_147178308.1">
    <property type="nucleotide sequence ID" value="NZ_BJZP01000002.1"/>
</dbReference>
<protein>
    <submittedName>
        <fullName evidence="2">Uncharacterized protein</fullName>
    </submittedName>
</protein>
<evidence type="ECO:0000313" key="3">
    <source>
        <dbReference type="Proteomes" id="UP000321717"/>
    </source>
</evidence>
<evidence type="ECO:0000256" key="1">
    <source>
        <dbReference type="SAM" id="Phobius"/>
    </source>
</evidence>
<keyword evidence="3" id="KW-1185">Reference proteome</keyword>
<evidence type="ECO:0000313" key="2">
    <source>
        <dbReference type="EMBL" id="GEO83490.1"/>
    </source>
</evidence>
<keyword evidence="1" id="KW-0812">Transmembrane</keyword>
<sequence length="304" mass="32979">MPKDDDKDTSARRRATAKPVPPKKSAMLLFVLLLVAFVCAIAATLLLANDRRNLRALLDRYVPERLIDDSPRQPAGTHALKGRRLTPVQVAIPARFFATPEAESLGSLVREVRAKGEELCAAFKAAGIDNQGWQSSQAGGKTYECLSETLLPAAQEGAQDASFFFIVKGTADGEVGSIRMKLVAPETADGAVVHRMLVKALEQLIEQARWLDLAPAIESAKALADFTAVRFGISLRFTHEFTAPHSYNLIVMPTSNDASVNRSRAYFATQDWLPLPAVIARVPDYLLPHVVGTKPALSVPPSAL</sequence>
<feature type="transmembrane region" description="Helical" evidence="1">
    <location>
        <begin position="26"/>
        <end position="48"/>
    </location>
</feature>
<dbReference type="InterPro" id="IPR046071">
    <property type="entry name" value="DUF6030"/>
</dbReference>
<organism evidence="2 3">
    <name type="scientific">Ciceribacter naphthalenivorans</name>
    <dbReference type="NCBI Taxonomy" id="1118451"/>
    <lineage>
        <taxon>Bacteria</taxon>
        <taxon>Pseudomonadati</taxon>
        <taxon>Pseudomonadota</taxon>
        <taxon>Alphaproteobacteria</taxon>
        <taxon>Hyphomicrobiales</taxon>
        <taxon>Rhizobiaceae</taxon>
        <taxon>Ciceribacter</taxon>
    </lineage>
</organism>
<comment type="caution">
    <text evidence="2">The sequence shown here is derived from an EMBL/GenBank/DDBJ whole genome shotgun (WGS) entry which is preliminary data.</text>
</comment>
<dbReference type="OrthoDB" id="8282592at2"/>
<keyword evidence="1" id="KW-1133">Transmembrane helix</keyword>
<dbReference type="Pfam" id="PF19495">
    <property type="entry name" value="DUF6030"/>
    <property type="match status" value="1"/>
</dbReference>
<dbReference type="Proteomes" id="UP000321717">
    <property type="component" value="Unassembled WGS sequence"/>
</dbReference>
<name>A0A512HDQ7_9HYPH</name>
<dbReference type="EMBL" id="BJZP01000002">
    <property type="protein sequence ID" value="GEO83490.1"/>
    <property type="molecule type" value="Genomic_DNA"/>
</dbReference>
<dbReference type="AlphaFoldDB" id="A0A512HDQ7"/>